<keyword evidence="3" id="KW-1185">Reference proteome</keyword>
<dbReference type="EMBL" id="RBIL01000001">
    <property type="protein sequence ID" value="RKQ92001.1"/>
    <property type="molecule type" value="Genomic_DNA"/>
</dbReference>
<keyword evidence="1" id="KW-0472">Membrane</keyword>
<evidence type="ECO:0000313" key="2">
    <source>
        <dbReference type="EMBL" id="RKQ92001.1"/>
    </source>
</evidence>
<feature type="transmembrane region" description="Helical" evidence="1">
    <location>
        <begin position="38"/>
        <end position="55"/>
    </location>
</feature>
<name>A0A660LGW4_9ACTN</name>
<accession>A0A660LGW4</accession>
<sequence>MISVHRPNFILGLVCGITAATFIPLGITFLIVFGTMGLVFLAIGVVDAVVALVVFSRGRSGAARDEAARISHGNAQVVDAQHSWGTQVGARHPVKLTVDLSGAQRTQTLLVPGHIDWRAGETIAVRFAPNDPDNWVPVG</sequence>
<dbReference type="AlphaFoldDB" id="A0A660LGW4"/>
<feature type="transmembrane region" description="Helical" evidence="1">
    <location>
        <begin position="9"/>
        <end position="32"/>
    </location>
</feature>
<evidence type="ECO:0000256" key="1">
    <source>
        <dbReference type="SAM" id="Phobius"/>
    </source>
</evidence>
<gene>
    <name evidence="2" type="ORF">C8N24_1840</name>
</gene>
<comment type="caution">
    <text evidence="2">The sequence shown here is derived from an EMBL/GenBank/DDBJ whole genome shotgun (WGS) entry which is preliminary data.</text>
</comment>
<evidence type="ECO:0000313" key="3">
    <source>
        <dbReference type="Proteomes" id="UP000278962"/>
    </source>
</evidence>
<dbReference type="Proteomes" id="UP000278962">
    <property type="component" value="Unassembled WGS sequence"/>
</dbReference>
<keyword evidence="1" id="KW-0812">Transmembrane</keyword>
<protein>
    <submittedName>
        <fullName evidence="2">Uncharacterized protein</fullName>
    </submittedName>
</protein>
<proteinExistence type="predicted"/>
<reference evidence="2 3" key="1">
    <citation type="submission" date="2018-10" db="EMBL/GenBank/DDBJ databases">
        <title>Genomic Encyclopedia of Archaeal and Bacterial Type Strains, Phase II (KMG-II): from individual species to whole genera.</title>
        <authorList>
            <person name="Goeker M."/>
        </authorList>
    </citation>
    <scope>NUCLEOTIDE SEQUENCE [LARGE SCALE GENOMIC DNA]</scope>
    <source>
        <strain evidence="2 3">DSM 14954</strain>
    </source>
</reference>
<keyword evidence="1" id="KW-1133">Transmembrane helix</keyword>
<organism evidence="2 3">
    <name type="scientific">Solirubrobacter pauli</name>
    <dbReference type="NCBI Taxonomy" id="166793"/>
    <lineage>
        <taxon>Bacteria</taxon>
        <taxon>Bacillati</taxon>
        <taxon>Actinomycetota</taxon>
        <taxon>Thermoleophilia</taxon>
        <taxon>Solirubrobacterales</taxon>
        <taxon>Solirubrobacteraceae</taxon>
        <taxon>Solirubrobacter</taxon>
    </lineage>
</organism>